<dbReference type="AlphaFoldDB" id="A0A1Q9CJA8"/>
<reference evidence="1 2" key="1">
    <citation type="submission" date="2016-02" db="EMBL/GenBank/DDBJ databases">
        <title>Genome analysis of coral dinoflagellate symbionts highlights evolutionary adaptations to a symbiotic lifestyle.</title>
        <authorList>
            <person name="Aranda M."/>
            <person name="Li Y."/>
            <person name="Liew Y.J."/>
            <person name="Baumgarten S."/>
            <person name="Simakov O."/>
            <person name="Wilson M."/>
            <person name="Piel J."/>
            <person name="Ashoor H."/>
            <person name="Bougouffa S."/>
            <person name="Bajic V.B."/>
            <person name="Ryu T."/>
            <person name="Ravasi T."/>
            <person name="Bayer T."/>
            <person name="Micklem G."/>
            <person name="Kim H."/>
            <person name="Bhak J."/>
            <person name="Lajeunesse T.C."/>
            <person name="Voolstra C.R."/>
        </authorList>
    </citation>
    <scope>NUCLEOTIDE SEQUENCE [LARGE SCALE GENOMIC DNA]</scope>
    <source>
        <strain evidence="1 2">CCMP2467</strain>
    </source>
</reference>
<sequence>MESLFDFAHGAGGWAAANRLAQVLLQRHESYLNGAEQQKAEAKSKILTVKTATSQAQHILTTTQHGCLSGRVGTEIASAHHLVTVQGPWLRMLMSSKSSCTVQACPACGAPADFLALSCDSCHAVQRT</sequence>
<dbReference type="EMBL" id="LSRX01001149">
    <property type="protein sequence ID" value="OLP83011.1"/>
    <property type="molecule type" value="Genomic_DNA"/>
</dbReference>
<accession>A0A1Q9CJA8</accession>
<evidence type="ECO:0000313" key="2">
    <source>
        <dbReference type="Proteomes" id="UP000186817"/>
    </source>
</evidence>
<dbReference type="OrthoDB" id="10339933at2759"/>
<dbReference type="Proteomes" id="UP000186817">
    <property type="component" value="Unassembled WGS sequence"/>
</dbReference>
<proteinExistence type="predicted"/>
<organism evidence="1 2">
    <name type="scientific">Symbiodinium microadriaticum</name>
    <name type="common">Dinoflagellate</name>
    <name type="synonym">Zooxanthella microadriatica</name>
    <dbReference type="NCBI Taxonomy" id="2951"/>
    <lineage>
        <taxon>Eukaryota</taxon>
        <taxon>Sar</taxon>
        <taxon>Alveolata</taxon>
        <taxon>Dinophyceae</taxon>
        <taxon>Suessiales</taxon>
        <taxon>Symbiodiniaceae</taxon>
        <taxon>Symbiodinium</taxon>
    </lineage>
</organism>
<keyword evidence="2" id="KW-1185">Reference proteome</keyword>
<gene>
    <name evidence="1" type="ORF">AK812_SmicGene36275</name>
</gene>
<evidence type="ECO:0000313" key="1">
    <source>
        <dbReference type="EMBL" id="OLP83011.1"/>
    </source>
</evidence>
<protein>
    <submittedName>
        <fullName evidence="1">Uncharacterized protein</fullName>
    </submittedName>
</protein>
<name>A0A1Q9CJA8_SYMMI</name>
<comment type="caution">
    <text evidence="1">The sequence shown here is derived from an EMBL/GenBank/DDBJ whole genome shotgun (WGS) entry which is preliminary data.</text>
</comment>